<evidence type="ECO:0000313" key="1">
    <source>
        <dbReference type="EMBL" id="SIT52849.1"/>
    </source>
</evidence>
<sequence length="135" mass="15937">MEHAPEVERRFLPRASQESGFTVGQFVEQNSIRAGSRPRSRTFSTISVECRRSGWITRGLYADNILLRVRRERSLRLIQYYKHVAERVTYTGASSDRDVERRLHCRSARCQKFSKCRVHIINQNISLWTNTKMNY</sequence>
<dbReference type="AlphaFoldDB" id="A0A1R3UYZ5"/>
<dbReference type="Proteomes" id="UP000188388">
    <property type="component" value="Unassembled WGS sequence"/>
</dbReference>
<keyword evidence="2" id="KW-1185">Reference proteome</keyword>
<dbReference type="EMBL" id="FTPD01000001">
    <property type="protein sequence ID" value="SIT52849.1"/>
    <property type="molecule type" value="Genomic_DNA"/>
</dbReference>
<accession>A0A1R3UYZ5</accession>
<protein>
    <submittedName>
        <fullName evidence="1">Uncharacterized protein</fullName>
    </submittedName>
</protein>
<name>A0A1R3UYZ5_9HYPH</name>
<organism evidence="1 2">
    <name type="scientific">Mesorhizobium prunaredense</name>
    <dbReference type="NCBI Taxonomy" id="1631249"/>
    <lineage>
        <taxon>Bacteria</taxon>
        <taxon>Pseudomonadati</taxon>
        <taxon>Pseudomonadota</taxon>
        <taxon>Alphaproteobacteria</taxon>
        <taxon>Hyphomicrobiales</taxon>
        <taxon>Phyllobacteriaceae</taxon>
        <taxon>Mesorhizobium</taxon>
    </lineage>
</organism>
<proteinExistence type="predicted"/>
<evidence type="ECO:0000313" key="2">
    <source>
        <dbReference type="Proteomes" id="UP000188388"/>
    </source>
</evidence>
<reference evidence="2" key="1">
    <citation type="submission" date="2017-01" db="EMBL/GenBank/DDBJ databases">
        <authorList>
            <person name="Brunel B."/>
        </authorList>
    </citation>
    <scope>NUCLEOTIDE SEQUENCE [LARGE SCALE GENOMIC DNA]</scope>
</reference>
<gene>
    <name evidence="1" type="ORF">BQ8794_10219</name>
</gene>